<comment type="caution">
    <text evidence="2">The sequence shown here is derived from an EMBL/GenBank/DDBJ whole genome shotgun (WGS) entry which is preliminary data.</text>
</comment>
<dbReference type="Gene3D" id="3.40.50.1820">
    <property type="entry name" value="alpha/beta hydrolase"/>
    <property type="match status" value="1"/>
</dbReference>
<sequence>MTREQGWQPDVLGEPFDQLTLTLAPDAEGEVVATLVRYAPSPGFADLLTDAHVRRPVAADTDVLYVHGWSDYFFQKELAVFWHDQGARFYALDLRKYGRSLRPGQTPGFVDDLATYDEDLDAALTAIGHAVGQKSKRRLVLMGHSTGGLTLSLWAHRHPSRADALVLNSPWLEFQARSAGRAALAPIIGLQARVDPRAALPNVDLGFYTRSVSAAMDGEWDYDLAWRPVRGFPVHPAWLNAVLAGHAQVAGGLTIQAPVLTMVSARSTMLPYWTPDMLSSDIVLVVDDIAQRSIKLAPTVTVARIDGALHDIFLSKEPVREDAYARVTQWLRGYLSGS</sequence>
<evidence type="ECO:0000313" key="2">
    <source>
        <dbReference type="EMBL" id="GLJ76358.1"/>
    </source>
</evidence>
<evidence type="ECO:0000313" key="3">
    <source>
        <dbReference type="Proteomes" id="UP001142372"/>
    </source>
</evidence>
<dbReference type="InterPro" id="IPR050228">
    <property type="entry name" value="Carboxylesterase_BioH"/>
</dbReference>
<dbReference type="AlphaFoldDB" id="A0A9W6HAN3"/>
<organism evidence="2 3">
    <name type="scientific">Leifsonia poae</name>
    <dbReference type="NCBI Taxonomy" id="110933"/>
    <lineage>
        <taxon>Bacteria</taxon>
        <taxon>Bacillati</taxon>
        <taxon>Actinomycetota</taxon>
        <taxon>Actinomycetes</taxon>
        <taxon>Micrococcales</taxon>
        <taxon>Microbacteriaceae</taxon>
        <taxon>Leifsonia</taxon>
    </lineage>
</organism>
<gene>
    <name evidence="2" type="ORF">GCM10017584_19320</name>
</gene>
<dbReference type="PANTHER" id="PTHR43194">
    <property type="entry name" value="HYDROLASE ALPHA/BETA FOLD FAMILY"/>
    <property type="match status" value="1"/>
</dbReference>
<proteinExistence type="predicted"/>
<dbReference type="InterPro" id="IPR029058">
    <property type="entry name" value="AB_hydrolase_fold"/>
</dbReference>
<dbReference type="EMBL" id="BSEN01000006">
    <property type="protein sequence ID" value="GLJ76358.1"/>
    <property type="molecule type" value="Genomic_DNA"/>
</dbReference>
<dbReference type="Pfam" id="PF12146">
    <property type="entry name" value="Hydrolase_4"/>
    <property type="match status" value="1"/>
</dbReference>
<keyword evidence="3" id="KW-1185">Reference proteome</keyword>
<dbReference type="SUPFAM" id="SSF53474">
    <property type="entry name" value="alpha/beta-Hydrolases"/>
    <property type="match status" value="1"/>
</dbReference>
<dbReference type="PANTHER" id="PTHR43194:SF2">
    <property type="entry name" value="PEROXISOMAL MEMBRANE PROTEIN LPX1"/>
    <property type="match status" value="1"/>
</dbReference>
<feature type="domain" description="Serine aminopeptidase S33" evidence="1">
    <location>
        <begin position="63"/>
        <end position="209"/>
    </location>
</feature>
<reference evidence="2" key="1">
    <citation type="journal article" date="2014" name="Int. J. Syst. Evol. Microbiol.">
        <title>Complete genome sequence of Corynebacterium casei LMG S-19264T (=DSM 44701T), isolated from a smear-ripened cheese.</title>
        <authorList>
            <consortium name="US DOE Joint Genome Institute (JGI-PGF)"/>
            <person name="Walter F."/>
            <person name="Albersmeier A."/>
            <person name="Kalinowski J."/>
            <person name="Ruckert C."/>
        </authorList>
    </citation>
    <scope>NUCLEOTIDE SEQUENCE</scope>
    <source>
        <strain evidence="2">VKM Ac-1401</strain>
    </source>
</reference>
<evidence type="ECO:0000259" key="1">
    <source>
        <dbReference type="Pfam" id="PF12146"/>
    </source>
</evidence>
<dbReference type="RefSeq" id="WP_271177012.1">
    <property type="nucleotide sequence ID" value="NZ_BAAAJO010000005.1"/>
</dbReference>
<protein>
    <submittedName>
        <fullName evidence="2">Lysophospholipase</fullName>
    </submittedName>
</protein>
<accession>A0A9W6HAN3</accession>
<dbReference type="InterPro" id="IPR022742">
    <property type="entry name" value="Hydrolase_4"/>
</dbReference>
<name>A0A9W6HAN3_9MICO</name>
<reference evidence="2" key="2">
    <citation type="submission" date="2023-01" db="EMBL/GenBank/DDBJ databases">
        <authorList>
            <person name="Sun Q."/>
            <person name="Evtushenko L."/>
        </authorList>
    </citation>
    <scope>NUCLEOTIDE SEQUENCE</scope>
    <source>
        <strain evidence="2">VKM Ac-1401</strain>
    </source>
</reference>
<dbReference type="Proteomes" id="UP001142372">
    <property type="component" value="Unassembled WGS sequence"/>
</dbReference>